<protein>
    <submittedName>
        <fullName evidence="9">Major facilitator superfamily domain containing 6</fullName>
    </submittedName>
</protein>
<dbReference type="Pfam" id="PF12832">
    <property type="entry name" value="MFS_1_like"/>
    <property type="match status" value="1"/>
</dbReference>
<dbReference type="Proteomes" id="UP000694414">
    <property type="component" value="Unplaced"/>
</dbReference>
<reference evidence="9" key="1">
    <citation type="submission" date="2025-08" db="UniProtKB">
        <authorList>
            <consortium name="Ensembl"/>
        </authorList>
    </citation>
    <scope>IDENTIFICATION</scope>
</reference>
<evidence type="ECO:0000256" key="3">
    <source>
        <dbReference type="ARBA" id="ARBA00022692"/>
    </source>
</evidence>
<dbReference type="AlphaFoldDB" id="A0A8C8YQR8"/>
<evidence type="ECO:0000256" key="4">
    <source>
        <dbReference type="ARBA" id="ARBA00022989"/>
    </source>
</evidence>
<accession>A0A8C8YQR8</accession>
<feature type="domain" description="Major facilitator superfamily associated" evidence="8">
    <location>
        <begin position="18"/>
        <end position="62"/>
    </location>
</feature>
<proteinExistence type="inferred from homology"/>
<sequence length="195" mass="21651">KELLQLNNRNPIQFKNSAAVPPELRTSAQGILQGLHLGLGRGCGAMIGGVLVNYFGAAATFRGIGMACLVILLLFALIQWLAVPDEEEDKTMLAERIPVPSSPVPIATIDLVQQQTEDVMPRIEPRLPPKKTKHQEEQEDVNKPAWGVSSSPWVTFVYALYQIKEMMQLTRDNRASEIQPLQVKFLCWVSSTTCP</sequence>
<dbReference type="Ensembl" id="ENSPSMT00000008850.1">
    <property type="protein sequence ID" value="ENSPSMP00000007527.1"/>
    <property type="gene ID" value="ENSPSMG00000005582.1"/>
</dbReference>
<dbReference type="GeneTree" id="ENSGT00530000063599"/>
<dbReference type="InterPro" id="IPR036259">
    <property type="entry name" value="MFS_trans_sf"/>
</dbReference>
<dbReference type="SUPFAM" id="SSF103473">
    <property type="entry name" value="MFS general substrate transporter"/>
    <property type="match status" value="1"/>
</dbReference>
<evidence type="ECO:0000313" key="10">
    <source>
        <dbReference type="Proteomes" id="UP000694414"/>
    </source>
</evidence>
<feature type="transmembrane region" description="Helical" evidence="7">
    <location>
        <begin position="64"/>
        <end position="83"/>
    </location>
</feature>
<dbReference type="Gene3D" id="1.20.1250.20">
    <property type="entry name" value="MFS general substrate transporter like domains"/>
    <property type="match status" value="1"/>
</dbReference>
<comment type="similarity">
    <text evidence="2">Belongs to the major facilitator superfamily. MFSD6 family.</text>
</comment>
<evidence type="ECO:0000313" key="9">
    <source>
        <dbReference type="Ensembl" id="ENSPSMP00000007527.1"/>
    </source>
</evidence>
<reference evidence="9" key="2">
    <citation type="submission" date="2025-09" db="UniProtKB">
        <authorList>
            <consortium name="Ensembl"/>
        </authorList>
    </citation>
    <scope>IDENTIFICATION</scope>
</reference>
<gene>
    <name evidence="9" type="primary">MFSD6</name>
</gene>
<keyword evidence="5 7" id="KW-0472">Membrane</keyword>
<evidence type="ECO:0000256" key="1">
    <source>
        <dbReference type="ARBA" id="ARBA00004141"/>
    </source>
</evidence>
<evidence type="ECO:0000256" key="5">
    <source>
        <dbReference type="ARBA" id="ARBA00023136"/>
    </source>
</evidence>
<evidence type="ECO:0000256" key="6">
    <source>
        <dbReference type="SAM" id="MobiDB-lite"/>
    </source>
</evidence>
<keyword evidence="3 7" id="KW-0812">Transmembrane</keyword>
<dbReference type="PANTHER" id="PTHR16172:SF2">
    <property type="entry name" value="MAJOR FACILITATOR SUPERFAMILY DOMAIN-CONTAINING PROTEIN 6"/>
    <property type="match status" value="1"/>
</dbReference>
<organism evidence="9 10">
    <name type="scientific">Prolemur simus</name>
    <name type="common">Greater bamboo lemur</name>
    <name type="synonym">Hapalemur simus</name>
    <dbReference type="NCBI Taxonomy" id="1328070"/>
    <lineage>
        <taxon>Eukaryota</taxon>
        <taxon>Metazoa</taxon>
        <taxon>Chordata</taxon>
        <taxon>Craniata</taxon>
        <taxon>Vertebrata</taxon>
        <taxon>Euteleostomi</taxon>
        <taxon>Mammalia</taxon>
        <taxon>Eutheria</taxon>
        <taxon>Euarchontoglires</taxon>
        <taxon>Primates</taxon>
        <taxon>Strepsirrhini</taxon>
        <taxon>Lemuriformes</taxon>
        <taxon>Lemuridae</taxon>
        <taxon>Prolemur</taxon>
    </lineage>
</organism>
<evidence type="ECO:0000256" key="2">
    <source>
        <dbReference type="ARBA" id="ARBA00005241"/>
    </source>
</evidence>
<dbReference type="InterPro" id="IPR024989">
    <property type="entry name" value="MFS_assoc_dom"/>
</dbReference>
<feature type="region of interest" description="Disordered" evidence="6">
    <location>
        <begin position="124"/>
        <end position="144"/>
    </location>
</feature>
<comment type="subcellular location">
    <subcellularLocation>
        <location evidence="1">Membrane</location>
        <topology evidence="1">Multi-pass membrane protein</topology>
    </subcellularLocation>
</comment>
<dbReference type="GO" id="GO:0005886">
    <property type="term" value="C:plasma membrane"/>
    <property type="evidence" value="ECO:0007669"/>
    <property type="project" value="TreeGrafter"/>
</dbReference>
<dbReference type="GO" id="GO:0042590">
    <property type="term" value="P:antigen processing and presentation of exogenous peptide antigen via MHC class I"/>
    <property type="evidence" value="ECO:0007669"/>
    <property type="project" value="TreeGrafter"/>
</dbReference>
<evidence type="ECO:0000259" key="8">
    <source>
        <dbReference type="Pfam" id="PF12832"/>
    </source>
</evidence>
<dbReference type="InterPro" id="IPR051717">
    <property type="entry name" value="MFS_MFSD6"/>
</dbReference>
<dbReference type="PANTHER" id="PTHR16172">
    <property type="entry name" value="MAJOR FACILITATOR SUPERFAMILY DOMAIN-CONTAINING PROTEIN 6-LIKE"/>
    <property type="match status" value="1"/>
</dbReference>
<keyword evidence="4 7" id="KW-1133">Transmembrane helix</keyword>
<keyword evidence="10" id="KW-1185">Reference proteome</keyword>
<evidence type="ECO:0000256" key="7">
    <source>
        <dbReference type="SAM" id="Phobius"/>
    </source>
</evidence>
<name>A0A8C8YQR8_PROSS</name>